<evidence type="ECO:0000256" key="4">
    <source>
        <dbReference type="ARBA" id="ARBA00023212"/>
    </source>
</evidence>
<sequence length="971" mass="110090">MSEFRIHHHVSELLSLLGASTGDGPEVYAEILTKNLTPYVTTQVSAHAAKRKIAETSTTPRDFLKKYDELKSKNVRELDPLVYMLSRLAEDKQMLTFLEKNTKDRSRARVGALASGSKTSAIAAAEAVLDSVPASGTMTQLEVNELRTKLATVTSSASQSGSSPEAVLKALREKQARRTGNLPPTPSWVSERPYLSRDYVTAGLTTSSAVPVSVGTLPLPMQELAIVEDLLFLMMGVEGKYLLVKPLKDKFSARSFTIDKTLEISMLELVQRILPVCSHYSTICRFIEGKSSFEHGIVNHALCAAMKTLLKEYLILVAQLEHQFRLGQLSLQKLWFYIQPCMRTMEILSSIAVAIDKGSCKGGAVLTLLHEKTVGYTGDSKSQDLCLFLTQAACVPYFDILEQWIYKGIISDPYSEFLVAEHGSVQKEKLTEDYNDAYPLIFLSFLWIDNKFFFLTFVTYWEQRYTVVRENIPIFLEKVAHKILSTGKYLNVIRQCGQNVQCPNADEIIYTLHEREYVEKIEKAYSYASKTLLDLLMDDRALMARLRSIKHYFLMDLGDFFVQFMDLAEDEMKKNMDDIMPSRLENLLELALRTSTANSDPYKDDLRVDLLPYDLITQLFRILSVAYDSRGATSYNQDPTELQISGLEAFSFDYVVKWPVSLILSKKALTKYQMLFRHLFYARHVERQLCNVWVSNKRAKQFTLNSSHWYAAAFALRQRMLHFVQTYEHYMMFEVLEPSWHLMEKSLKTVTNIDGVLENHNDFLDRCLKDCMLTNPELLKVVSKLMLVCVTFTNCMQRFTQSASVESQETDAPGVSPMNKRGPPPGEQEKKKTTFKVVSDHVDQMISGEDFERTIQNFDSNFALHLMDLLEKLSHYSTIDCEHQMLNIIARLDHNGYYTAQLEKRAAGQDTSGPPTPKTPTKSSSSLSAAAENQMRSAASLDQLPDSSRALKYSLKPPSLPDMSDGKGTKK</sequence>
<reference evidence="9 10" key="1">
    <citation type="submission" date="2022-05" db="EMBL/GenBank/DDBJ databases">
        <authorList>
            <consortium name="Genoscope - CEA"/>
            <person name="William W."/>
        </authorList>
    </citation>
    <scope>NUCLEOTIDE SEQUENCE [LARGE SCALE GENOMIC DNA]</scope>
</reference>
<comment type="similarity">
    <text evidence="1 5">Belongs to the TUBGCP family.</text>
</comment>
<dbReference type="PANTHER" id="PTHR19302">
    <property type="entry name" value="GAMMA TUBULIN COMPLEX PROTEIN"/>
    <property type="match status" value="1"/>
</dbReference>
<keyword evidence="10" id="KW-1185">Reference proteome</keyword>
<evidence type="ECO:0000256" key="6">
    <source>
        <dbReference type="SAM" id="MobiDB-lite"/>
    </source>
</evidence>
<proteinExistence type="inferred from homology"/>
<keyword evidence="2 5" id="KW-0963">Cytoplasm</keyword>
<feature type="domain" description="Gamma tubulin complex component C-terminal" evidence="7">
    <location>
        <begin position="542"/>
        <end position="898"/>
    </location>
</feature>
<dbReference type="Pfam" id="PF04130">
    <property type="entry name" value="GCP_C_terminal"/>
    <property type="match status" value="1"/>
</dbReference>
<feature type="compositionally biased region" description="Low complexity" evidence="6">
    <location>
        <begin position="919"/>
        <end position="928"/>
    </location>
</feature>
<gene>
    <name evidence="9" type="ORF">PEVE_00039803</name>
</gene>
<dbReference type="Pfam" id="PF17681">
    <property type="entry name" value="GCP_N_terminal"/>
    <property type="match status" value="1"/>
</dbReference>
<accession>A0ABN8LQH3</accession>
<evidence type="ECO:0000313" key="10">
    <source>
        <dbReference type="Proteomes" id="UP001159427"/>
    </source>
</evidence>
<evidence type="ECO:0000259" key="7">
    <source>
        <dbReference type="Pfam" id="PF04130"/>
    </source>
</evidence>
<dbReference type="InterPro" id="IPR007259">
    <property type="entry name" value="GCP"/>
</dbReference>
<evidence type="ECO:0000256" key="5">
    <source>
        <dbReference type="RuleBase" id="RU363050"/>
    </source>
</evidence>
<evidence type="ECO:0000313" key="9">
    <source>
        <dbReference type="EMBL" id="CAH3017798.1"/>
    </source>
</evidence>
<name>A0ABN8LQH3_9CNID</name>
<feature type="domain" description="Gamma tubulin complex component protein N-terminal" evidence="8">
    <location>
        <begin position="227"/>
        <end position="538"/>
    </location>
</feature>
<comment type="caution">
    <text evidence="9">The sequence shown here is derived from an EMBL/GenBank/DDBJ whole genome shotgun (WGS) entry which is preliminary data.</text>
</comment>
<dbReference type="PANTHER" id="PTHR19302:SF13">
    <property type="entry name" value="GAMMA-TUBULIN COMPLEX COMPONENT 2"/>
    <property type="match status" value="1"/>
</dbReference>
<keyword evidence="4 5" id="KW-0206">Cytoskeleton</keyword>
<evidence type="ECO:0000256" key="2">
    <source>
        <dbReference type="ARBA" id="ARBA00022490"/>
    </source>
</evidence>
<evidence type="ECO:0000256" key="3">
    <source>
        <dbReference type="ARBA" id="ARBA00022701"/>
    </source>
</evidence>
<protein>
    <recommendedName>
        <fullName evidence="5">Gamma-tubulin complex component</fullName>
    </recommendedName>
</protein>
<dbReference type="Proteomes" id="UP001159427">
    <property type="component" value="Unassembled WGS sequence"/>
</dbReference>
<feature type="region of interest" description="Disordered" evidence="6">
    <location>
        <begin position="905"/>
        <end position="971"/>
    </location>
</feature>
<evidence type="ECO:0000256" key="1">
    <source>
        <dbReference type="ARBA" id="ARBA00010337"/>
    </source>
</evidence>
<dbReference type="InterPro" id="IPR042241">
    <property type="entry name" value="GCP_C_sf"/>
</dbReference>
<organism evidence="9 10">
    <name type="scientific">Porites evermanni</name>
    <dbReference type="NCBI Taxonomy" id="104178"/>
    <lineage>
        <taxon>Eukaryota</taxon>
        <taxon>Metazoa</taxon>
        <taxon>Cnidaria</taxon>
        <taxon>Anthozoa</taxon>
        <taxon>Hexacorallia</taxon>
        <taxon>Scleractinia</taxon>
        <taxon>Fungiina</taxon>
        <taxon>Poritidae</taxon>
        <taxon>Porites</taxon>
    </lineage>
</organism>
<feature type="region of interest" description="Disordered" evidence="6">
    <location>
        <begin position="806"/>
        <end position="832"/>
    </location>
</feature>
<dbReference type="InterPro" id="IPR041470">
    <property type="entry name" value="GCP_N"/>
</dbReference>
<comment type="subcellular location">
    <subcellularLocation>
        <location evidence="5">Cytoplasm</location>
        <location evidence="5">Cytoskeleton</location>
        <location evidence="5">Microtubule organizing center</location>
    </subcellularLocation>
</comment>
<dbReference type="Gene3D" id="1.20.120.1900">
    <property type="entry name" value="Gamma-tubulin complex, C-terminal domain"/>
    <property type="match status" value="1"/>
</dbReference>
<dbReference type="InterPro" id="IPR040457">
    <property type="entry name" value="GCP_C"/>
</dbReference>
<evidence type="ECO:0000259" key="8">
    <source>
        <dbReference type="Pfam" id="PF17681"/>
    </source>
</evidence>
<dbReference type="EMBL" id="CALNXI010000071">
    <property type="protein sequence ID" value="CAH3017798.1"/>
    <property type="molecule type" value="Genomic_DNA"/>
</dbReference>
<keyword evidence="3 5" id="KW-0493">Microtubule</keyword>